<keyword evidence="5 7" id="KW-0472">Membrane</keyword>
<proteinExistence type="inferred from homology"/>
<evidence type="ECO:0000313" key="9">
    <source>
        <dbReference type="EMBL" id="PNY08325.1"/>
    </source>
</evidence>
<dbReference type="Proteomes" id="UP000236291">
    <property type="component" value="Unassembled WGS sequence"/>
</dbReference>
<reference evidence="9 10" key="2">
    <citation type="journal article" date="2017" name="Front. Plant Sci.">
        <title>Gene Classification and Mining of Molecular Markers Useful in Red Clover (Trifolium pratense) Breeding.</title>
        <authorList>
            <person name="Istvanek J."/>
            <person name="Dluhosova J."/>
            <person name="Dluhos P."/>
            <person name="Patkova L."/>
            <person name="Nedelnik J."/>
            <person name="Repkova J."/>
        </authorList>
    </citation>
    <scope>NUCLEOTIDE SEQUENCE [LARGE SCALE GENOMIC DNA]</scope>
    <source>
        <strain evidence="10">cv. Tatra</strain>
        <tissue evidence="9">Young leaves</tissue>
    </source>
</reference>
<dbReference type="GO" id="GO:0012505">
    <property type="term" value="C:endomembrane system"/>
    <property type="evidence" value="ECO:0007669"/>
    <property type="project" value="UniProtKB-SubCell"/>
</dbReference>
<keyword evidence="3 7" id="KW-0812">Transmembrane</keyword>
<keyword evidence="4 7" id="KW-1133">Transmembrane helix</keyword>
<gene>
    <name evidence="9" type="ORF">L195_g004845</name>
</gene>
<dbReference type="PANTHER" id="PTHR12459:SF15">
    <property type="entry name" value="TRANSMEMBRANE PROTEIN 135"/>
    <property type="match status" value="1"/>
</dbReference>
<dbReference type="EMBL" id="ASHM01002441">
    <property type="protein sequence ID" value="PNY08325.1"/>
    <property type="molecule type" value="Genomic_DNA"/>
</dbReference>
<comment type="similarity">
    <text evidence="2">Belongs to the TMEM135 family.</text>
</comment>
<dbReference type="InterPro" id="IPR026749">
    <property type="entry name" value="Tmem135"/>
</dbReference>
<protein>
    <submittedName>
        <fullName evidence="9">Transmembrane protein</fullName>
    </submittedName>
</protein>
<evidence type="ECO:0000313" key="10">
    <source>
        <dbReference type="Proteomes" id="UP000236291"/>
    </source>
</evidence>
<evidence type="ECO:0000256" key="7">
    <source>
        <dbReference type="SAM" id="Phobius"/>
    </source>
</evidence>
<evidence type="ECO:0000256" key="1">
    <source>
        <dbReference type="ARBA" id="ARBA00004127"/>
    </source>
</evidence>
<evidence type="ECO:0000256" key="2">
    <source>
        <dbReference type="ARBA" id="ARBA00008924"/>
    </source>
</evidence>
<dbReference type="InterPro" id="IPR031926">
    <property type="entry name" value="TMEM135_N"/>
</dbReference>
<organism evidence="9 10">
    <name type="scientific">Trifolium pratense</name>
    <name type="common">Red clover</name>
    <dbReference type="NCBI Taxonomy" id="57577"/>
    <lineage>
        <taxon>Eukaryota</taxon>
        <taxon>Viridiplantae</taxon>
        <taxon>Streptophyta</taxon>
        <taxon>Embryophyta</taxon>
        <taxon>Tracheophyta</taxon>
        <taxon>Spermatophyta</taxon>
        <taxon>Magnoliopsida</taxon>
        <taxon>eudicotyledons</taxon>
        <taxon>Gunneridae</taxon>
        <taxon>Pentapetalae</taxon>
        <taxon>rosids</taxon>
        <taxon>fabids</taxon>
        <taxon>Fabales</taxon>
        <taxon>Fabaceae</taxon>
        <taxon>Papilionoideae</taxon>
        <taxon>50 kb inversion clade</taxon>
        <taxon>NPAAA clade</taxon>
        <taxon>Hologalegina</taxon>
        <taxon>IRL clade</taxon>
        <taxon>Trifolieae</taxon>
        <taxon>Trifolium</taxon>
    </lineage>
</organism>
<accession>A0A2K3NZ57</accession>
<reference evidence="9 10" key="1">
    <citation type="journal article" date="2014" name="Am. J. Bot.">
        <title>Genome assembly and annotation for red clover (Trifolium pratense; Fabaceae).</title>
        <authorList>
            <person name="Istvanek J."/>
            <person name="Jaros M."/>
            <person name="Krenek A."/>
            <person name="Repkova J."/>
        </authorList>
    </citation>
    <scope>NUCLEOTIDE SEQUENCE [LARGE SCALE GENOMIC DNA]</scope>
    <source>
        <strain evidence="10">cv. Tatra</strain>
        <tissue evidence="9">Young leaves</tissue>
    </source>
</reference>
<sequence length="550" mass="61256">MSPPATDSGHINHYTPAEINGSHNDKVESSKPKVNSMLPSIPRSFDGAFIVIPPEILRRVVVASAKGFSIGAGLKGGLALFAILARFARKKPPRKEIVVTNGEVIVTALKETLRYGLFLGTFAGTFVSMDELIGALGGHRRHFRTARWRTLLAGAVAGQSMLLTGLEAQHTSLAIYILMRAAVLATRCGIKSERFGRICKPLTWKHGDIFLMCLSSSQIFLKSLRNVIPVAMFKSPINMHEMVQWNLKKDLEKHKLQREKRARNPFSLSMPQVLEVRIMCQVSSFIMSAYILNQESLPASYKSFLNKHGGKDPVILQGVKDIATGRPFSNLNAIKKYYKTVGVDVKLDPNMKVPCTIVHGNQSCSGHIVSFLIQAYKRALPVYLPVYLIPALIVHRKGLLKRPFTILAKGLIGTARSSLFLSVYCASAWMWTCFLFRLFKRCNIPMVATGTFPTGLALAIEKKSRRMEISLYCLARAIESFFTCIADAGYLPQSRTIKRADVVVFSLSTAIIMHCYAQERDVFRSKYLNVLDWVFGVPPPPCETPRCKDT</sequence>
<feature type="transmembrane region" description="Helical" evidence="7">
    <location>
        <begin position="419"/>
        <end position="439"/>
    </location>
</feature>
<evidence type="ECO:0000256" key="6">
    <source>
        <dbReference type="SAM" id="MobiDB-lite"/>
    </source>
</evidence>
<evidence type="ECO:0000256" key="4">
    <source>
        <dbReference type="ARBA" id="ARBA00022989"/>
    </source>
</evidence>
<dbReference type="PANTHER" id="PTHR12459">
    <property type="entry name" value="TRANSMEMBRANE PROTEIN 135-RELATED"/>
    <property type="match status" value="1"/>
</dbReference>
<dbReference type="AlphaFoldDB" id="A0A2K3NZ57"/>
<feature type="region of interest" description="Disordered" evidence="6">
    <location>
        <begin position="1"/>
        <end position="33"/>
    </location>
</feature>
<comment type="caution">
    <text evidence="9">The sequence shown here is derived from an EMBL/GenBank/DDBJ whole genome shotgun (WGS) entry which is preliminary data.</text>
</comment>
<evidence type="ECO:0000256" key="3">
    <source>
        <dbReference type="ARBA" id="ARBA00022692"/>
    </source>
</evidence>
<comment type="subcellular location">
    <subcellularLocation>
        <location evidence="1">Endomembrane system</location>
        <topology evidence="1">Multi-pass membrane protein</topology>
    </subcellularLocation>
</comment>
<dbReference type="Pfam" id="PF15982">
    <property type="entry name" value="TMEM135_C_rich"/>
    <property type="match status" value="1"/>
</dbReference>
<evidence type="ECO:0000256" key="5">
    <source>
        <dbReference type="ARBA" id="ARBA00023136"/>
    </source>
</evidence>
<feature type="domain" description="Transmembrane protein 135 N-terminal" evidence="8">
    <location>
        <begin position="363"/>
        <end position="483"/>
    </location>
</feature>
<evidence type="ECO:0000259" key="8">
    <source>
        <dbReference type="Pfam" id="PF15982"/>
    </source>
</evidence>
<name>A0A2K3NZ57_TRIPR</name>